<accession>A0A0K1S392</accession>
<dbReference type="InterPro" id="IPR000719">
    <property type="entry name" value="Prot_kinase_dom"/>
</dbReference>
<dbReference type="PATRIC" id="fig|1638788.3.peg.3513"/>
<evidence type="ECO:0000259" key="10">
    <source>
        <dbReference type="PROSITE" id="PS50011"/>
    </source>
</evidence>
<dbReference type="PANTHER" id="PTHR24363">
    <property type="entry name" value="SERINE/THREONINE PROTEIN KINASE"/>
    <property type="match status" value="1"/>
</dbReference>
<evidence type="ECO:0000256" key="4">
    <source>
        <dbReference type="ARBA" id="ARBA00022741"/>
    </source>
</evidence>
<reference evidence="11 12" key="1">
    <citation type="journal article" date="2016" name="Stand. Genomic Sci.">
        <title>Complete genome sequence and genomic characterization of Microcystis panniformis FACHB 1757 by third-generation sequencing.</title>
        <authorList>
            <person name="Zhang J.Y."/>
            <person name="Guan R."/>
            <person name="Zhang H.J."/>
            <person name="Li H."/>
            <person name="Xiao P."/>
            <person name="Yu G.L."/>
            <person name="Du L."/>
            <person name="Cao D.M."/>
            <person name="Zhu B.C."/>
            <person name="Li R.H."/>
            <person name="Lu Z.H."/>
        </authorList>
    </citation>
    <scope>NUCLEOTIDE SEQUENCE [LARGE SCALE GENOMIC DNA]</scope>
    <source>
        <strain evidence="11 12">FACHB-1757</strain>
    </source>
</reference>
<keyword evidence="5 11" id="KW-0418">Kinase</keyword>
<keyword evidence="4" id="KW-0547">Nucleotide-binding</keyword>
<dbReference type="EC" id="2.7.11.1" evidence="1"/>
<evidence type="ECO:0000256" key="2">
    <source>
        <dbReference type="ARBA" id="ARBA00022527"/>
    </source>
</evidence>
<evidence type="ECO:0000256" key="5">
    <source>
        <dbReference type="ARBA" id="ARBA00022777"/>
    </source>
</evidence>
<evidence type="ECO:0000256" key="9">
    <source>
        <dbReference type="SAM" id="Phobius"/>
    </source>
</evidence>
<evidence type="ECO:0000256" key="6">
    <source>
        <dbReference type="ARBA" id="ARBA00022840"/>
    </source>
</evidence>
<keyword evidence="12" id="KW-1185">Reference proteome</keyword>
<dbReference type="Gene3D" id="3.30.200.20">
    <property type="entry name" value="Phosphorylase Kinase, domain 1"/>
    <property type="match status" value="1"/>
</dbReference>
<evidence type="ECO:0000313" key="12">
    <source>
        <dbReference type="Proteomes" id="UP000068167"/>
    </source>
</evidence>
<keyword evidence="9" id="KW-0812">Transmembrane</keyword>
<dbReference type="PROSITE" id="PS50011">
    <property type="entry name" value="PROTEIN_KINASE_DOM"/>
    <property type="match status" value="1"/>
</dbReference>
<evidence type="ECO:0000313" key="11">
    <source>
        <dbReference type="EMBL" id="AKV68483.1"/>
    </source>
</evidence>
<dbReference type="Proteomes" id="UP000068167">
    <property type="component" value="Chromosome"/>
</dbReference>
<protein>
    <recommendedName>
        <fullName evidence="1">non-specific serine/threonine protein kinase</fullName>
        <ecNumber evidence="1">2.7.11.1</ecNumber>
    </recommendedName>
</protein>
<evidence type="ECO:0000256" key="8">
    <source>
        <dbReference type="ARBA" id="ARBA00048679"/>
    </source>
</evidence>
<keyword evidence="9" id="KW-1133">Transmembrane helix</keyword>
<feature type="transmembrane region" description="Helical" evidence="9">
    <location>
        <begin position="292"/>
        <end position="314"/>
    </location>
</feature>
<dbReference type="EMBL" id="CP011339">
    <property type="protein sequence ID" value="AKV68483.1"/>
    <property type="molecule type" value="Genomic_DNA"/>
</dbReference>
<dbReference type="KEGG" id="mpk:VL20_3480"/>
<evidence type="ECO:0000256" key="7">
    <source>
        <dbReference type="ARBA" id="ARBA00047899"/>
    </source>
</evidence>
<dbReference type="Pfam" id="PF00069">
    <property type="entry name" value="Pkinase"/>
    <property type="match status" value="1"/>
</dbReference>
<name>A0A0K1S392_9CHRO</name>
<sequence>MNLLVHRYQIVRSLASGAFGETFLAKDTQLPDHPWCVVKQLKPQSDPQSWQIAMRLFDTEARSLYQLGKHAQIPQLFAHFSENNQFYLVQEYIEGHPLGEETILGKQWEEIAVIEFLEDVLSTLAFVHQHNVIHRDIKPDNLIRRKRDNKIILIDFGAVKQIINLSNPQNQPKTIGIGTPGYMSNEQNLGKPTFSSDIYSVGMIAIQMLTGYYPTQLVDSQTGEIHWQNKVKTTPKFTDILVKMSHPDFQQRYPSATEALQAIQGLQGVSPTIAPTVSMSHSSSIQNKVGKIAVIPLILMLLLGGVIGIGVINLSERQQNNETQHQPAF</sequence>
<evidence type="ECO:0000256" key="3">
    <source>
        <dbReference type="ARBA" id="ARBA00022679"/>
    </source>
</evidence>
<gene>
    <name evidence="11" type="ORF">VL20_3480</name>
</gene>
<comment type="catalytic activity">
    <reaction evidence="7">
        <text>L-threonyl-[protein] + ATP = O-phospho-L-threonyl-[protein] + ADP + H(+)</text>
        <dbReference type="Rhea" id="RHEA:46608"/>
        <dbReference type="Rhea" id="RHEA-COMP:11060"/>
        <dbReference type="Rhea" id="RHEA-COMP:11605"/>
        <dbReference type="ChEBI" id="CHEBI:15378"/>
        <dbReference type="ChEBI" id="CHEBI:30013"/>
        <dbReference type="ChEBI" id="CHEBI:30616"/>
        <dbReference type="ChEBI" id="CHEBI:61977"/>
        <dbReference type="ChEBI" id="CHEBI:456216"/>
        <dbReference type="EC" id="2.7.11.1"/>
    </reaction>
</comment>
<keyword evidence="6" id="KW-0067">ATP-binding</keyword>
<feature type="domain" description="Protein kinase" evidence="10">
    <location>
        <begin position="8"/>
        <end position="273"/>
    </location>
</feature>
<dbReference type="Gene3D" id="1.10.510.10">
    <property type="entry name" value="Transferase(Phosphotransferase) domain 1"/>
    <property type="match status" value="1"/>
</dbReference>
<dbReference type="InterPro" id="IPR011009">
    <property type="entry name" value="Kinase-like_dom_sf"/>
</dbReference>
<keyword evidence="9" id="KW-0472">Membrane</keyword>
<dbReference type="GO" id="GO:0005524">
    <property type="term" value="F:ATP binding"/>
    <property type="evidence" value="ECO:0007669"/>
    <property type="project" value="UniProtKB-KW"/>
</dbReference>
<evidence type="ECO:0000256" key="1">
    <source>
        <dbReference type="ARBA" id="ARBA00012513"/>
    </source>
</evidence>
<dbReference type="SMART" id="SM00220">
    <property type="entry name" value="S_TKc"/>
    <property type="match status" value="1"/>
</dbReference>
<dbReference type="RefSeq" id="WP_052276883.1">
    <property type="nucleotide sequence ID" value="NZ_CP011339.1"/>
</dbReference>
<comment type="catalytic activity">
    <reaction evidence="8">
        <text>L-seryl-[protein] + ATP = O-phospho-L-seryl-[protein] + ADP + H(+)</text>
        <dbReference type="Rhea" id="RHEA:17989"/>
        <dbReference type="Rhea" id="RHEA-COMP:9863"/>
        <dbReference type="Rhea" id="RHEA-COMP:11604"/>
        <dbReference type="ChEBI" id="CHEBI:15378"/>
        <dbReference type="ChEBI" id="CHEBI:29999"/>
        <dbReference type="ChEBI" id="CHEBI:30616"/>
        <dbReference type="ChEBI" id="CHEBI:83421"/>
        <dbReference type="ChEBI" id="CHEBI:456216"/>
        <dbReference type="EC" id="2.7.11.1"/>
    </reaction>
</comment>
<dbReference type="CDD" id="cd14014">
    <property type="entry name" value="STKc_PknB_like"/>
    <property type="match status" value="1"/>
</dbReference>
<organism evidence="11 12">
    <name type="scientific">Microcystis panniformis FACHB-1757</name>
    <dbReference type="NCBI Taxonomy" id="1638788"/>
    <lineage>
        <taxon>Bacteria</taxon>
        <taxon>Bacillati</taxon>
        <taxon>Cyanobacteriota</taxon>
        <taxon>Cyanophyceae</taxon>
        <taxon>Oscillatoriophycideae</taxon>
        <taxon>Chroococcales</taxon>
        <taxon>Microcystaceae</taxon>
        <taxon>Microcystis</taxon>
    </lineage>
</organism>
<proteinExistence type="predicted"/>
<keyword evidence="2" id="KW-0723">Serine/threonine-protein kinase</keyword>
<dbReference type="AlphaFoldDB" id="A0A0K1S392"/>
<keyword evidence="3" id="KW-0808">Transferase</keyword>
<dbReference type="SUPFAM" id="SSF56112">
    <property type="entry name" value="Protein kinase-like (PK-like)"/>
    <property type="match status" value="1"/>
</dbReference>
<dbReference type="GO" id="GO:0004674">
    <property type="term" value="F:protein serine/threonine kinase activity"/>
    <property type="evidence" value="ECO:0007669"/>
    <property type="project" value="UniProtKB-KW"/>
</dbReference>
<dbReference type="PANTHER" id="PTHR24363:SF0">
    <property type="entry name" value="SERINE_THREONINE KINASE LIKE DOMAIN CONTAINING 1"/>
    <property type="match status" value="1"/>
</dbReference>